<evidence type="ECO:0000313" key="5">
    <source>
        <dbReference type="Proteomes" id="UP000006167"/>
    </source>
</evidence>
<keyword evidence="2" id="KW-1133">Transmembrane helix</keyword>
<gene>
    <name evidence="4" type="ordered locus">O3K_04295</name>
</gene>
<feature type="domain" description="Bacteriophage T5 Orf172 DNA-binding" evidence="3">
    <location>
        <begin position="304"/>
        <end position="387"/>
    </location>
</feature>
<evidence type="ECO:0000256" key="1">
    <source>
        <dbReference type="SAM" id="MobiDB-lite"/>
    </source>
</evidence>
<dbReference type="SMR" id="A0A0E0XUB0"/>
<evidence type="ECO:0000313" key="4">
    <source>
        <dbReference type="EMBL" id="AFS72788.1"/>
    </source>
</evidence>
<keyword evidence="2" id="KW-0812">Transmembrane</keyword>
<dbReference type="InterPro" id="IPR018306">
    <property type="entry name" value="Phage_T5_Orf172_DNA-bd"/>
</dbReference>
<organism evidence="4 5">
    <name type="scientific">Escherichia coli O104:H4 (strain 2011C-3493)</name>
    <dbReference type="NCBI Taxonomy" id="1133852"/>
    <lineage>
        <taxon>Bacteria</taxon>
        <taxon>Pseudomonadati</taxon>
        <taxon>Pseudomonadota</taxon>
        <taxon>Gammaproteobacteria</taxon>
        <taxon>Enterobacterales</taxon>
        <taxon>Enterobacteriaceae</taxon>
        <taxon>Escherichia</taxon>
    </lineage>
</organism>
<dbReference type="KEGG" id="esl:O3K_04295"/>
<feature type="region of interest" description="Disordered" evidence="1">
    <location>
        <begin position="211"/>
        <end position="242"/>
    </location>
</feature>
<dbReference type="Pfam" id="PF13455">
    <property type="entry name" value="MUG113"/>
    <property type="match status" value="1"/>
</dbReference>
<protein>
    <recommendedName>
        <fullName evidence="3">Bacteriophage T5 Orf172 DNA-binding domain-containing protein</fullName>
    </recommendedName>
</protein>
<feature type="transmembrane region" description="Helical" evidence="2">
    <location>
        <begin position="12"/>
        <end position="33"/>
    </location>
</feature>
<keyword evidence="2" id="KW-0472">Membrane</keyword>
<proteinExistence type="predicted"/>
<dbReference type="PATRIC" id="fig|1133852.3.peg.898"/>
<dbReference type="HOGENOM" id="CLU_024787_3_0_6"/>
<dbReference type="Proteomes" id="UP000006167">
    <property type="component" value="Chromosome"/>
</dbReference>
<sequence>MAGGKKDDNAAGFVLILVCVILWGIYVAVRALINLNERFIDAVSNPAGIIGLFFGLLTVFAILLRFFIYRRLRKKTAAFEQAVSELVQRERGFNETVNAAIARGIRQEKEQLARRREEFHTARQKASRAMQRIVDSAWKFKAKTLLAGVTINNWQSKYDQLRKEREAYAAVSEKIAFLNLEDNSDRESIRQQFLDKVALLEKAQEEKEYQAELKRQMREEKERQDEPERRQREAEEEERRLAEQQKLIEEALRAAEGAHREELEKQRLELEQKIQEAHAQYERAKSMAQLTKQGHVYIISNIGSFGEDVFKIGMTRRLEPMDRVKELSGASVPFDFDVHAMISCDDAPALEKTLHDSLEKYRINRINLRKEFFRVKLEKIINEVERHHGQVEYVADPAALQYLQSLEYAENEAA</sequence>
<evidence type="ECO:0000256" key="2">
    <source>
        <dbReference type="SAM" id="Phobius"/>
    </source>
</evidence>
<name>A0A0E0XUB0_ECO1C</name>
<dbReference type="SMART" id="SM00974">
    <property type="entry name" value="T5orf172"/>
    <property type="match status" value="1"/>
</dbReference>
<accession>A0A0E0XUB0</accession>
<reference evidence="4 5" key="1">
    <citation type="journal article" date="2012" name="PLoS ONE">
        <title>Genomic comparison of Escherichia coli O104:H4 isolates from 2009 and 2011 reveals plasmid, and prophage heterogeneity, including Shiga toxin encoding phage stx2.</title>
        <authorList>
            <consortium name="Threat Characterization Consortium"/>
            <person name="Ahmed S.A."/>
            <person name="Awosika J."/>
            <person name="Baldwin C."/>
            <person name="Bishop-Lilly K.A."/>
            <person name="Biswas B."/>
            <person name="Broomall S."/>
            <person name="Chain P.S."/>
            <person name="Chertkov O."/>
            <person name="Chokoshvili O."/>
            <person name="Coyne S."/>
            <person name="Davenport K."/>
            <person name="Detter J.C."/>
            <person name="Dorman W."/>
            <person name="Erkkila T.H."/>
            <person name="Folster J.P."/>
            <person name="Frey K.G."/>
            <person name="George M."/>
            <person name="Gleasner C."/>
            <person name="Henry M."/>
            <person name="Hill K.K."/>
            <person name="Hubbard K."/>
            <person name="Insalaco J."/>
            <person name="Johnson S."/>
            <person name="Kitzmiller A."/>
            <person name="Krepps M."/>
            <person name="Lo C.C."/>
            <person name="Luu T."/>
            <person name="McNew L.A."/>
            <person name="Minogue T."/>
            <person name="Munk C.A."/>
            <person name="Osborne B."/>
            <person name="Patel M."/>
            <person name="Reitenga K.G."/>
            <person name="Rosenzweig C.N."/>
            <person name="Shea A."/>
            <person name="Shen X."/>
            <person name="Strockbine N."/>
            <person name="Tarr C."/>
            <person name="Teshima H."/>
            <person name="van Gieson E."/>
            <person name="Verratti K."/>
            <person name="Wolcott M."/>
            <person name="Xie G."/>
            <person name="Sozhamannan S."/>
            <person name="Gibbons H.S."/>
        </authorList>
    </citation>
    <scope>NUCLEOTIDE SEQUENCE [LARGE SCALE GENOMIC DNA]</scope>
    <source>
        <strain evidence="4 5">2011C-3493</strain>
    </source>
</reference>
<dbReference type="RefSeq" id="WP_000897032.1">
    <property type="nucleotide sequence ID" value="NC_018658.1"/>
</dbReference>
<feature type="transmembrane region" description="Helical" evidence="2">
    <location>
        <begin position="45"/>
        <end position="68"/>
    </location>
</feature>
<evidence type="ECO:0000259" key="3">
    <source>
        <dbReference type="SMART" id="SM00974"/>
    </source>
</evidence>
<dbReference type="EMBL" id="CP003289">
    <property type="protein sequence ID" value="AFS72788.1"/>
    <property type="molecule type" value="Genomic_DNA"/>
</dbReference>
<dbReference type="AlphaFoldDB" id="A0A0E0XUB0"/>